<evidence type="ECO:0000256" key="1">
    <source>
        <dbReference type="SAM" id="MobiDB-lite"/>
    </source>
</evidence>
<keyword evidence="3" id="KW-1185">Reference proteome</keyword>
<organism evidence="2 3">
    <name type="scientific">Streptomyces griseomycini</name>
    <dbReference type="NCBI Taxonomy" id="66895"/>
    <lineage>
        <taxon>Bacteria</taxon>
        <taxon>Bacillati</taxon>
        <taxon>Actinomycetota</taxon>
        <taxon>Actinomycetes</taxon>
        <taxon>Kitasatosporales</taxon>
        <taxon>Streptomycetaceae</taxon>
        <taxon>Streptomyces</taxon>
    </lineage>
</organism>
<protein>
    <submittedName>
        <fullName evidence="2">Uncharacterized protein</fullName>
    </submittedName>
</protein>
<comment type="caution">
    <text evidence="2">The sequence shown here is derived from an EMBL/GenBank/DDBJ whole genome shotgun (WGS) entry which is preliminary data.</text>
</comment>
<dbReference type="Proteomes" id="UP000579523">
    <property type="component" value="Unassembled WGS sequence"/>
</dbReference>
<evidence type="ECO:0000313" key="2">
    <source>
        <dbReference type="EMBL" id="MBB4902692.1"/>
    </source>
</evidence>
<feature type="region of interest" description="Disordered" evidence="1">
    <location>
        <begin position="58"/>
        <end position="79"/>
    </location>
</feature>
<dbReference type="AlphaFoldDB" id="A0A7W7PWN9"/>
<evidence type="ECO:0000313" key="3">
    <source>
        <dbReference type="Proteomes" id="UP000579523"/>
    </source>
</evidence>
<reference evidence="2 3" key="1">
    <citation type="submission" date="2020-08" db="EMBL/GenBank/DDBJ databases">
        <title>Genomic Encyclopedia of Type Strains, Phase III (KMG-III): the genomes of soil and plant-associated and newly described type strains.</title>
        <authorList>
            <person name="Whitman W."/>
        </authorList>
    </citation>
    <scope>NUCLEOTIDE SEQUENCE [LARGE SCALE GENOMIC DNA]</scope>
    <source>
        <strain evidence="2 3">CECT 3273</strain>
    </source>
</reference>
<dbReference type="RefSeq" id="WP_184828186.1">
    <property type="nucleotide sequence ID" value="NZ_BMTK01000037.1"/>
</dbReference>
<accession>A0A7W7PWN9</accession>
<proteinExistence type="predicted"/>
<sequence>MSSGSAAFSADGAFVWARLHGPLAHGEPDRGRGAEEWLVSHDADGTVLARARTGTAAAGSVHVAHPDPGQMGLTIGEGQEGSPLRWGRWDGQALAVERFNDEDRVLLAGQSPG</sequence>
<gene>
    <name evidence="2" type="ORF">FHS37_006789</name>
</gene>
<dbReference type="EMBL" id="JACHJI010000018">
    <property type="protein sequence ID" value="MBB4902692.1"/>
    <property type="molecule type" value="Genomic_DNA"/>
</dbReference>
<name>A0A7W7PWN9_9ACTN</name>